<dbReference type="Pfam" id="PF03466">
    <property type="entry name" value="LysR_substrate"/>
    <property type="match status" value="1"/>
</dbReference>
<proteinExistence type="inferred from homology"/>
<gene>
    <name evidence="6" type="ORF">DDE18_07825</name>
</gene>
<dbReference type="InterPro" id="IPR036390">
    <property type="entry name" value="WH_DNA-bd_sf"/>
</dbReference>
<sequence length="292" mass="31018">MASYPEVGDLRLVAAIARHGSLGAAARELLVSQPSASQRLAALERRCGARLFDRDNTGARPTAAGQEMVAEAGHILGHLERVFERSRAAAESETITVGTIPSLAMLVFPALHVALPHLRTSQVVDHGPRLVDWVAEGSLDAAFVAIAGQIELPKGVTGQVVGVDRIGVLAPATCDLRSTDRREFAGRTVVTYTTDYSGEELDGRVVALGATPYRAATAETAVRLGRLLGHPVVMPRSLLRSYLADTDRELVTPRFGGPRLSLVARVPTAPYWKDALPVVGREIGLSGVSAHS</sequence>
<dbReference type="PROSITE" id="PS50931">
    <property type="entry name" value="HTH_LYSR"/>
    <property type="match status" value="1"/>
</dbReference>
<evidence type="ECO:0000313" key="7">
    <source>
        <dbReference type="Proteomes" id="UP000246018"/>
    </source>
</evidence>
<dbReference type="SUPFAM" id="SSF53850">
    <property type="entry name" value="Periplasmic binding protein-like II"/>
    <property type="match status" value="1"/>
</dbReference>
<dbReference type="SUPFAM" id="SSF46785">
    <property type="entry name" value="Winged helix' DNA-binding domain"/>
    <property type="match status" value="1"/>
</dbReference>
<comment type="similarity">
    <text evidence="1">Belongs to the LysR transcriptional regulatory family.</text>
</comment>
<dbReference type="Pfam" id="PF00126">
    <property type="entry name" value="HTH_1"/>
    <property type="match status" value="1"/>
</dbReference>
<dbReference type="GO" id="GO:0032993">
    <property type="term" value="C:protein-DNA complex"/>
    <property type="evidence" value="ECO:0007669"/>
    <property type="project" value="TreeGrafter"/>
</dbReference>
<dbReference type="RefSeq" id="WP_116571684.1">
    <property type="nucleotide sequence ID" value="NZ_QDGZ01000003.1"/>
</dbReference>
<evidence type="ECO:0000313" key="6">
    <source>
        <dbReference type="EMBL" id="PVG83204.1"/>
    </source>
</evidence>
<dbReference type="InterPro" id="IPR036388">
    <property type="entry name" value="WH-like_DNA-bd_sf"/>
</dbReference>
<evidence type="ECO:0000259" key="5">
    <source>
        <dbReference type="PROSITE" id="PS50931"/>
    </source>
</evidence>
<organism evidence="6 7">
    <name type="scientific">Nocardioides gansuensis</name>
    <dbReference type="NCBI Taxonomy" id="2138300"/>
    <lineage>
        <taxon>Bacteria</taxon>
        <taxon>Bacillati</taxon>
        <taxon>Actinomycetota</taxon>
        <taxon>Actinomycetes</taxon>
        <taxon>Propionibacteriales</taxon>
        <taxon>Nocardioidaceae</taxon>
        <taxon>Nocardioides</taxon>
    </lineage>
</organism>
<dbReference type="InterPro" id="IPR005119">
    <property type="entry name" value="LysR_subst-bd"/>
</dbReference>
<evidence type="ECO:0000256" key="3">
    <source>
        <dbReference type="ARBA" id="ARBA00023125"/>
    </source>
</evidence>
<keyword evidence="2" id="KW-0805">Transcription regulation</keyword>
<keyword evidence="7" id="KW-1185">Reference proteome</keyword>
<name>A0A2T8FBW4_9ACTN</name>
<dbReference type="GO" id="GO:0003677">
    <property type="term" value="F:DNA binding"/>
    <property type="evidence" value="ECO:0007669"/>
    <property type="project" value="UniProtKB-KW"/>
</dbReference>
<keyword evidence="3" id="KW-0238">DNA-binding</keyword>
<dbReference type="OrthoDB" id="3461141at2"/>
<dbReference type="InterPro" id="IPR000847">
    <property type="entry name" value="LysR_HTH_N"/>
</dbReference>
<dbReference type="Proteomes" id="UP000246018">
    <property type="component" value="Unassembled WGS sequence"/>
</dbReference>
<dbReference type="PANTHER" id="PTHR30346">
    <property type="entry name" value="TRANSCRIPTIONAL DUAL REGULATOR HCAR-RELATED"/>
    <property type="match status" value="1"/>
</dbReference>
<accession>A0A2T8FBW4</accession>
<feature type="domain" description="HTH lysR-type" evidence="5">
    <location>
        <begin position="5"/>
        <end position="62"/>
    </location>
</feature>
<protein>
    <submittedName>
        <fullName evidence="6">LysR family transcriptional regulator</fullName>
    </submittedName>
</protein>
<dbReference type="AlphaFoldDB" id="A0A2T8FBW4"/>
<evidence type="ECO:0000256" key="4">
    <source>
        <dbReference type="ARBA" id="ARBA00023163"/>
    </source>
</evidence>
<evidence type="ECO:0000256" key="1">
    <source>
        <dbReference type="ARBA" id="ARBA00009437"/>
    </source>
</evidence>
<dbReference type="GO" id="GO:0003700">
    <property type="term" value="F:DNA-binding transcription factor activity"/>
    <property type="evidence" value="ECO:0007669"/>
    <property type="project" value="InterPro"/>
</dbReference>
<dbReference type="PANTHER" id="PTHR30346:SF29">
    <property type="entry name" value="LYSR SUBSTRATE-BINDING"/>
    <property type="match status" value="1"/>
</dbReference>
<dbReference type="Gene3D" id="1.10.10.10">
    <property type="entry name" value="Winged helix-like DNA-binding domain superfamily/Winged helix DNA-binding domain"/>
    <property type="match status" value="1"/>
</dbReference>
<keyword evidence="4" id="KW-0804">Transcription</keyword>
<evidence type="ECO:0000256" key="2">
    <source>
        <dbReference type="ARBA" id="ARBA00023015"/>
    </source>
</evidence>
<dbReference type="PRINTS" id="PR00039">
    <property type="entry name" value="HTHLYSR"/>
</dbReference>
<reference evidence="6 7" key="1">
    <citation type="submission" date="2018-04" db="EMBL/GenBank/DDBJ databases">
        <title>Genome of Nocardioides gansuensis WSJ-1.</title>
        <authorList>
            <person name="Wu S."/>
            <person name="Wang G."/>
        </authorList>
    </citation>
    <scope>NUCLEOTIDE SEQUENCE [LARGE SCALE GENOMIC DNA]</scope>
    <source>
        <strain evidence="6 7">WSJ-1</strain>
    </source>
</reference>
<dbReference type="EMBL" id="QDGZ01000003">
    <property type="protein sequence ID" value="PVG83204.1"/>
    <property type="molecule type" value="Genomic_DNA"/>
</dbReference>
<comment type="caution">
    <text evidence="6">The sequence shown here is derived from an EMBL/GenBank/DDBJ whole genome shotgun (WGS) entry which is preliminary data.</text>
</comment>